<dbReference type="SMART" id="SM00280">
    <property type="entry name" value="KAZAL"/>
    <property type="match status" value="1"/>
</dbReference>
<keyword evidence="4" id="KW-1185">Reference proteome</keyword>
<dbReference type="EMBL" id="BAABDH010000038">
    <property type="protein sequence ID" value="GAA3936780.1"/>
    <property type="molecule type" value="Genomic_DNA"/>
</dbReference>
<evidence type="ECO:0000313" key="3">
    <source>
        <dbReference type="EMBL" id="GAA3936780.1"/>
    </source>
</evidence>
<dbReference type="Pfam" id="PF00050">
    <property type="entry name" value="Kazal_1"/>
    <property type="match status" value="1"/>
</dbReference>
<evidence type="ECO:0000259" key="2">
    <source>
        <dbReference type="PROSITE" id="PS51465"/>
    </source>
</evidence>
<evidence type="ECO:0000313" key="4">
    <source>
        <dbReference type="Proteomes" id="UP001499909"/>
    </source>
</evidence>
<dbReference type="PANTHER" id="PTHR21131">
    <property type="entry name" value="SERINE-TYPE ENDOPEPTIDASE INHIBITOR"/>
    <property type="match status" value="1"/>
</dbReference>
<gene>
    <name evidence="3" type="ORF">GCM10022406_21230</name>
</gene>
<dbReference type="InterPro" id="IPR036058">
    <property type="entry name" value="Kazal_dom_sf"/>
</dbReference>
<name>A0ABP7N6Q0_9BACT</name>
<protein>
    <recommendedName>
        <fullName evidence="2">Kazal-like domain-containing protein</fullName>
    </recommendedName>
</protein>
<comment type="caution">
    <text evidence="3">The sequence shown here is derived from an EMBL/GenBank/DDBJ whole genome shotgun (WGS) entry which is preliminary data.</text>
</comment>
<dbReference type="Proteomes" id="UP001499909">
    <property type="component" value="Unassembled WGS sequence"/>
</dbReference>
<dbReference type="PANTHER" id="PTHR21131:SF0">
    <property type="entry name" value="GEO10195P1-RELATED"/>
    <property type="match status" value="1"/>
</dbReference>
<dbReference type="SUPFAM" id="SSF100895">
    <property type="entry name" value="Kazal-type serine protease inhibitors"/>
    <property type="match status" value="1"/>
</dbReference>
<feature type="domain" description="Kazal-like" evidence="2">
    <location>
        <begin position="33"/>
        <end position="87"/>
    </location>
</feature>
<dbReference type="PROSITE" id="PS51465">
    <property type="entry name" value="KAZAL_2"/>
    <property type="match status" value="1"/>
</dbReference>
<organism evidence="3 4">
    <name type="scientific">Hymenobacter algoricola</name>
    <dbReference type="NCBI Taxonomy" id="486267"/>
    <lineage>
        <taxon>Bacteria</taxon>
        <taxon>Pseudomonadati</taxon>
        <taxon>Bacteroidota</taxon>
        <taxon>Cytophagia</taxon>
        <taxon>Cytophagales</taxon>
        <taxon>Hymenobacteraceae</taxon>
        <taxon>Hymenobacter</taxon>
    </lineage>
</organism>
<dbReference type="InterPro" id="IPR002350">
    <property type="entry name" value="Kazal_dom"/>
</dbReference>
<evidence type="ECO:0000256" key="1">
    <source>
        <dbReference type="SAM" id="SignalP"/>
    </source>
</evidence>
<keyword evidence="1" id="KW-0732">Signal</keyword>
<dbReference type="Gene3D" id="3.30.60.30">
    <property type="match status" value="1"/>
</dbReference>
<proteinExistence type="predicted"/>
<feature type="signal peptide" evidence="1">
    <location>
        <begin position="1"/>
        <end position="32"/>
    </location>
</feature>
<feature type="chain" id="PRO_5045431860" description="Kazal-like domain-containing protein" evidence="1">
    <location>
        <begin position="33"/>
        <end position="91"/>
    </location>
</feature>
<dbReference type="InterPro" id="IPR053265">
    <property type="entry name" value="Serpin"/>
</dbReference>
<sequence length="91" mass="9286">MTALQSFLSAMKKSAFSALLLLFLLPACTPKAAPAATACIDASKIRQDAMCPMDYTPVCGCDGKTYGNACAAANAGVTSFTPGECPGSKTK</sequence>
<reference evidence="4" key="1">
    <citation type="journal article" date="2019" name="Int. J. Syst. Evol. Microbiol.">
        <title>The Global Catalogue of Microorganisms (GCM) 10K type strain sequencing project: providing services to taxonomists for standard genome sequencing and annotation.</title>
        <authorList>
            <consortium name="The Broad Institute Genomics Platform"/>
            <consortium name="The Broad Institute Genome Sequencing Center for Infectious Disease"/>
            <person name="Wu L."/>
            <person name="Ma J."/>
        </authorList>
    </citation>
    <scope>NUCLEOTIDE SEQUENCE [LARGE SCALE GENOMIC DNA]</scope>
    <source>
        <strain evidence="4">JCM 17214</strain>
    </source>
</reference>
<accession>A0ABP7N6Q0</accession>